<dbReference type="Proteomes" id="UP000032352">
    <property type="component" value="Chromosome"/>
</dbReference>
<dbReference type="Pfam" id="PF05947">
    <property type="entry name" value="T6SS_TssF"/>
    <property type="match status" value="1"/>
</dbReference>
<dbReference type="NCBIfam" id="TIGR03359">
    <property type="entry name" value="VI_chp_6"/>
    <property type="match status" value="1"/>
</dbReference>
<name>A0AAF0C7E2_9GAMM</name>
<dbReference type="AlphaFoldDB" id="A0AAF0C7E2"/>
<gene>
    <name evidence="1" type="primary">tssF</name>
    <name evidence="1" type="ORF">SG34_015030</name>
</gene>
<dbReference type="InterPro" id="IPR010272">
    <property type="entry name" value="T6SS_TssF"/>
</dbReference>
<reference evidence="1 2" key="1">
    <citation type="journal article" date="2015" name="Genome Announc.">
        <title>Draft Genome Sequences of Marine Isolates of Thalassomonas viridans and Thalassomonas actiniarum.</title>
        <authorList>
            <person name="Olonade I."/>
            <person name="van Zyl L.J."/>
            <person name="Trindade M."/>
        </authorList>
    </citation>
    <scope>NUCLEOTIDE SEQUENCE [LARGE SCALE GENOMIC DNA]</scope>
    <source>
        <strain evidence="1 2">XOM25</strain>
    </source>
</reference>
<reference evidence="1 2" key="2">
    <citation type="journal article" date="2022" name="Mar. Drugs">
        <title>Bioassay-Guided Fractionation Leads to the Detection of Cholic Acid Generated by the Rare Thalassomonas sp.</title>
        <authorList>
            <person name="Pheiffer F."/>
            <person name="Schneider Y.K."/>
            <person name="Hansen E.H."/>
            <person name="Andersen J.H."/>
            <person name="Isaksson J."/>
            <person name="Busche T."/>
            <person name="R C."/>
            <person name="Kalinowski J."/>
            <person name="Zyl L.V."/>
            <person name="Trindade M."/>
        </authorList>
    </citation>
    <scope>NUCLEOTIDE SEQUENCE [LARGE SCALE GENOMIC DNA]</scope>
    <source>
        <strain evidence="1 2">XOM25</strain>
    </source>
</reference>
<dbReference type="KEGG" id="tvd:SG34_015030"/>
<organism evidence="1 2">
    <name type="scientific">Thalassomonas viridans</name>
    <dbReference type="NCBI Taxonomy" id="137584"/>
    <lineage>
        <taxon>Bacteria</taxon>
        <taxon>Pseudomonadati</taxon>
        <taxon>Pseudomonadota</taxon>
        <taxon>Gammaproteobacteria</taxon>
        <taxon>Alteromonadales</taxon>
        <taxon>Colwelliaceae</taxon>
        <taxon>Thalassomonas</taxon>
    </lineage>
</organism>
<evidence type="ECO:0000313" key="2">
    <source>
        <dbReference type="Proteomes" id="UP000032352"/>
    </source>
</evidence>
<dbReference type="PIRSF" id="PIRSF028304">
    <property type="entry name" value="UCP028304"/>
    <property type="match status" value="1"/>
</dbReference>
<dbReference type="RefSeq" id="WP_152647242.1">
    <property type="nucleotide sequence ID" value="NZ_CP059733.1"/>
</dbReference>
<dbReference type="PANTHER" id="PTHR35370:SF1">
    <property type="entry name" value="TYPE VI SECRETION SYSTEM COMPONENT TSSF1"/>
    <property type="match status" value="1"/>
</dbReference>
<accession>A0AAF0C7E2</accession>
<sequence>MTTLYEYFQEEMRFLRTSVADFSLTYPEVAAELKLSAGRSADADVEQLLQSFAYMTGQLRGDLQKQRDQIPNQLLHSLYPNLIRSLPCMTVLKANVESDGANFINGYTLEKGRQFIGKASRVVKGGQSESTDCQFINCYHTPMWPFAVSEVKVLPKNYFAFLDQRTDVQSVISVQITNTGTEALHQYPLDKLRFYIGDISQRLQLYQLLADSLVGCAVRVNDKVVVLDDPGNKGDTAIHWLGFDREENVLPDDAGSHRAYRLLQEYFTFPEKFYFFEVTRLLEKQALGEAVSSFEILFMLNETCNAISLNKNSFEVNCFPAINLFARSFKPVQLKQNQHEYRLLADERFYLQSEVHSISEVRSIAFDGTSNSVSAWLGINTKPSANQYYITRLTELLTPGERGCDTFLSIYDADFSPSQPIDQTLVIKGWCNNRRLPEALRVGQKLQLVGAGPMLNADVVEMPTKFKGASLDGENNIKLLSQLSLNLNALGEGENRLELLRQLLRLYCDPVAVSHARQLDGLTGMQSSAVVKRIGRQMWRGHCRGTRVSLTINEDYFDGANPLLLGTVLSYFFGLYTSLNHFVQLQLISDKREGVWKQWPARIGEQVIL</sequence>
<proteinExistence type="predicted"/>
<dbReference type="EMBL" id="CP059733">
    <property type="protein sequence ID" value="WDE02759.1"/>
    <property type="molecule type" value="Genomic_DNA"/>
</dbReference>
<dbReference type="PANTHER" id="PTHR35370">
    <property type="entry name" value="CYTOPLASMIC PROTEIN-RELATED-RELATED"/>
    <property type="match status" value="1"/>
</dbReference>
<keyword evidence="2" id="KW-1185">Reference proteome</keyword>
<protein>
    <submittedName>
        <fullName evidence="1">Type VI secretion system baseplate subunit TssF</fullName>
    </submittedName>
</protein>
<evidence type="ECO:0000313" key="1">
    <source>
        <dbReference type="EMBL" id="WDE02759.1"/>
    </source>
</evidence>